<organism evidence="1">
    <name type="scientific">Rhizophora mucronata</name>
    <name type="common">Asiatic mangrove</name>
    <dbReference type="NCBI Taxonomy" id="61149"/>
    <lineage>
        <taxon>Eukaryota</taxon>
        <taxon>Viridiplantae</taxon>
        <taxon>Streptophyta</taxon>
        <taxon>Embryophyta</taxon>
        <taxon>Tracheophyta</taxon>
        <taxon>Spermatophyta</taxon>
        <taxon>Magnoliopsida</taxon>
        <taxon>eudicotyledons</taxon>
        <taxon>Gunneridae</taxon>
        <taxon>Pentapetalae</taxon>
        <taxon>rosids</taxon>
        <taxon>fabids</taxon>
        <taxon>Malpighiales</taxon>
        <taxon>Rhizophoraceae</taxon>
        <taxon>Rhizophora</taxon>
    </lineage>
</organism>
<sequence>MCYGFLFSRLVKRGWWHVSMKACMLQLQKLGDPACVGYTISHKFPGTQRFHLRLLTSRLCSYIKLT</sequence>
<evidence type="ECO:0000313" key="1">
    <source>
        <dbReference type="EMBL" id="MBX69282.1"/>
    </source>
</evidence>
<reference evidence="1" key="1">
    <citation type="submission" date="2018-02" db="EMBL/GenBank/DDBJ databases">
        <title>Rhizophora mucronata_Transcriptome.</title>
        <authorList>
            <person name="Meera S.P."/>
            <person name="Sreeshan A."/>
            <person name="Augustine A."/>
        </authorList>
    </citation>
    <scope>NUCLEOTIDE SEQUENCE</scope>
    <source>
        <tissue evidence="1">Leaf</tissue>
    </source>
</reference>
<proteinExistence type="predicted"/>
<accession>A0A2P2QQI6</accession>
<dbReference type="EMBL" id="GGEC01088798">
    <property type="protein sequence ID" value="MBX69282.1"/>
    <property type="molecule type" value="Transcribed_RNA"/>
</dbReference>
<protein>
    <submittedName>
        <fullName evidence="1">Uncharacterized protein</fullName>
    </submittedName>
</protein>
<dbReference type="AlphaFoldDB" id="A0A2P2QQI6"/>
<name>A0A2P2QQI6_RHIMU</name>